<feature type="compositionally biased region" description="Acidic residues" evidence="1">
    <location>
        <begin position="93"/>
        <end position="118"/>
    </location>
</feature>
<dbReference type="Proteomes" id="UP001163046">
    <property type="component" value="Unassembled WGS sequence"/>
</dbReference>
<proteinExistence type="predicted"/>
<evidence type="ECO:0000256" key="1">
    <source>
        <dbReference type="SAM" id="MobiDB-lite"/>
    </source>
</evidence>
<dbReference type="EMBL" id="MU825396">
    <property type="protein sequence ID" value="KAJ7394869.1"/>
    <property type="molecule type" value="Genomic_DNA"/>
</dbReference>
<comment type="caution">
    <text evidence="2">The sequence shown here is derived from an EMBL/GenBank/DDBJ whole genome shotgun (WGS) entry which is preliminary data.</text>
</comment>
<name>A0A9X0ABB4_9CNID</name>
<gene>
    <name evidence="2" type="ORF">OS493_000704</name>
</gene>
<organism evidence="2 3">
    <name type="scientific">Desmophyllum pertusum</name>
    <dbReference type="NCBI Taxonomy" id="174260"/>
    <lineage>
        <taxon>Eukaryota</taxon>
        <taxon>Metazoa</taxon>
        <taxon>Cnidaria</taxon>
        <taxon>Anthozoa</taxon>
        <taxon>Hexacorallia</taxon>
        <taxon>Scleractinia</taxon>
        <taxon>Caryophylliina</taxon>
        <taxon>Caryophylliidae</taxon>
        <taxon>Desmophyllum</taxon>
    </lineage>
</organism>
<dbReference type="AlphaFoldDB" id="A0A9X0ABB4"/>
<reference evidence="2" key="1">
    <citation type="submission" date="2023-01" db="EMBL/GenBank/DDBJ databases">
        <title>Genome assembly of the deep-sea coral Lophelia pertusa.</title>
        <authorList>
            <person name="Herrera S."/>
            <person name="Cordes E."/>
        </authorList>
    </citation>
    <scope>NUCLEOTIDE SEQUENCE</scope>
    <source>
        <strain evidence="2">USNM1676648</strain>
        <tissue evidence="2">Polyp</tissue>
    </source>
</reference>
<feature type="region of interest" description="Disordered" evidence="1">
    <location>
        <begin position="83"/>
        <end position="118"/>
    </location>
</feature>
<protein>
    <submittedName>
        <fullName evidence="2">Uncharacterized protein</fullName>
    </submittedName>
</protein>
<evidence type="ECO:0000313" key="3">
    <source>
        <dbReference type="Proteomes" id="UP001163046"/>
    </source>
</evidence>
<accession>A0A9X0ABB4</accession>
<evidence type="ECO:0000313" key="2">
    <source>
        <dbReference type="EMBL" id="KAJ7394869.1"/>
    </source>
</evidence>
<sequence length="195" mass="21648">MPQRCVAGGCSKTAKDGIIAERKDNSTSCEESVESSLESTAAEFLPRVQEATTQTQHKSIQITVPTKNQETQCTLLKEFFVTSKPSQSKDEESASEEEMDADDDPSYVPDPDDEMGEDKDFDDFDDCLYESWDSQPSIAEIPVGNMMMSSGILFGGGSPAKVLKIMRHMNVLTIGYSTFMNHQKKYLHPAVERTN</sequence>
<keyword evidence="3" id="KW-1185">Reference proteome</keyword>
<dbReference type="OrthoDB" id="5980377at2759"/>